<keyword evidence="5" id="KW-1185">Reference proteome</keyword>
<accession>A0AAD5SWY4</accession>
<dbReference type="GO" id="GO:0016491">
    <property type="term" value="F:oxidoreductase activity"/>
    <property type="evidence" value="ECO:0007669"/>
    <property type="project" value="InterPro"/>
</dbReference>
<reference evidence="4" key="1">
    <citation type="submission" date="2020-05" db="EMBL/GenBank/DDBJ databases">
        <title>Phylogenomic resolution of chytrid fungi.</title>
        <authorList>
            <person name="Stajich J.E."/>
            <person name="Amses K."/>
            <person name="Simmons R."/>
            <person name="Seto K."/>
            <person name="Myers J."/>
            <person name="Bonds A."/>
            <person name="Quandt C.A."/>
            <person name="Barry K."/>
            <person name="Liu P."/>
            <person name="Grigoriev I."/>
            <person name="Longcore J.E."/>
            <person name="James T.Y."/>
        </authorList>
    </citation>
    <scope>NUCLEOTIDE SEQUENCE</scope>
    <source>
        <strain evidence="4">JEL0513</strain>
    </source>
</reference>
<dbReference type="InterPro" id="IPR011706">
    <property type="entry name" value="Cu-oxidase_C"/>
</dbReference>
<feature type="domain" description="Plastocyanin-like" evidence="2">
    <location>
        <begin position="2"/>
        <end position="86"/>
    </location>
</feature>
<dbReference type="Pfam" id="PF07731">
    <property type="entry name" value="Cu-oxidase_2"/>
    <property type="match status" value="1"/>
</dbReference>
<dbReference type="SUPFAM" id="SSF49503">
    <property type="entry name" value="Cupredoxins"/>
    <property type="match status" value="2"/>
</dbReference>
<dbReference type="Proteomes" id="UP001211907">
    <property type="component" value="Unassembled WGS sequence"/>
</dbReference>
<feature type="domain" description="Plastocyanin-like" evidence="3">
    <location>
        <begin position="187"/>
        <end position="252"/>
    </location>
</feature>
<evidence type="ECO:0000313" key="4">
    <source>
        <dbReference type="EMBL" id="KAJ3113353.1"/>
    </source>
</evidence>
<dbReference type="InterPro" id="IPR001117">
    <property type="entry name" value="Cu-oxidase_2nd"/>
</dbReference>
<dbReference type="EMBL" id="JADGJH010001455">
    <property type="protein sequence ID" value="KAJ3113353.1"/>
    <property type="molecule type" value="Genomic_DNA"/>
</dbReference>
<dbReference type="Gene3D" id="2.60.40.420">
    <property type="entry name" value="Cupredoxins - blue copper proteins"/>
    <property type="match status" value="2"/>
</dbReference>
<evidence type="ECO:0000256" key="1">
    <source>
        <dbReference type="ARBA" id="ARBA00010609"/>
    </source>
</evidence>
<dbReference type="InterPro" id="IPR008972">
    <property type="entry name" value="Cupredoxin"/>
</dbReference>
<evidence type="ECO:0000259" key="3">
    <source>
        <dbReference type="Pfam" id="PF07731"/>
    </source>
</evidence>
<feature type="non-terminal residue" evidence="4">
    <location>
        <position position="266"/>
    </location>
</feature>
<protein>
    <submittedName>
        <fullName evidence="4">Laccase</fullName>
    </submittedName>
</protein>
<comment type="similarity">
    <text evidence="1">Belongs to the multicopper oxidase family.</text>
</comment>
<dbReference type="AlphaFoldDB" id="A0AAD5SWY4"/>
<proteinExistence type="inferred from homology"/>
<name>A0AAD5SWY4_9FUNG</name>
<sequence>MSAEAGFQVSIDGHRVTVVEADGSYTNPTVVDSFQITASGRYSIIVNATGELSRYWIRAKMEDMYTPAGSEITNALNMDIRAILQYTDSQVDPTSTPNVNPIVLNTYDLGELNGMTTLTQPRASVNMTLHFTVKAGPAPLNSTFATFTLNSTDGQSFVDSKYVLPSKAPTLKDLMGSHSILMLEEDLGANLVKVQNGSWVLVTIVNTDNVDHTFHLHGHNFYVVSAGNILEATSRPVALTSSFPRRDSIMVSGCEGESEDSCNPGY</sequence>
<dbReference type="GO" id="GO:0005507">
    <property type="term" value="F:copper ion binding"/>
    <property type="evidence" value="ECO:0007669"/>
    <property type="project" value="InterPro"/>
</dbReference>
<dbReference type="Pfam" id="PF00394">
    <property type="entry name" value="Cu-oxidase"/>
    <property type="match status" value="1"/>
</dbReference>
<comment type="caution">
    <text evidence="4">The sequence shown here is derived from an EMBL/GenBank/DDBJ whole genome shotgun (WGS) entry which is preliminary data.</text>
</comment>
<dbReference type="PANTHER" id="PTHR11709:SF511">
    <property type="entry name" value="LACCASE"/>
    <property type="match status" value="1"/>
</dbReference>
<evidence type="ECO:0000259" key="2">
    <source>
        <dbReference type="Pfam" id="PF00394"/>
    </source>
</evidence>
<organism evidence="4 5">
    <name type="scientific">Physocladia obscura</name>
    <dbReference type="NCBI Taxonomy" id="109957"/>
    <lineage>
        <taxon>Eukaryota</taxon>
        <taxon>Fungi</taxon>
        <taxon>Fungi incertae sedis</taxon>
        <taxon>Chytridiomycota</taxon>
        <taxon>Chytridiomycota incertae sedis</taxon>
        <taxon>Chytridiomycetes</taxon>
        <taxon>Chytridiales</taxon>
        <taxon>Chytriomycetaceae</taxon>
        <taxon>Physocladia</taxon>
    </lineage>
</organism>
<dbReference type="InterPro" id="IPR045087">
    <property type="entry name" value="Cu-oxidase_fam"/>
</dbReference>
<evidence type="ECO:0000313" key="5">
    <source>
        <dbReference type="Proteomes" id="UP001211907"/>
    </source>
</evidence>
<dbReference type="PANTHER" id="PTHR11709">
    <property type="entry name" value="MULTI-COPPER OXIDASE"/>
    <property type="match status" value="1"/>
</dbReference>
<gene>
    <name evidence="4" type="primary">LCC8</name>
    <name evidence="4" type="ORF">HK100_002014</name>
</gene>